<evidence type="ECO:0000313" key="1">
    <source>
        <dbReference type="EMBL" id="PVY94926.1"/>
    </source>
</evidence>
<proteinExistence type="predicted"/>
<dbReference type="AlphaFoldDB" id="A0A2U1E4Q2"/>
<evidence type="ECO:0000313" key="2">
    <source>
        <dbReference type="Proteomes" id="UP000245793"/>
    </source>
</evidence>
<reference evidence="1 2" key="1">
    <citation type="submission" date="2018-04" db="EMBL/GenBank/DDBJ databases">
        <title>Genomic Encyclopedia of Type Strains, Phase IV (KMG-IV): sequencing the most valuable type-strain genomes for metagenomic binning, comparative biology and taxonomic classification.</title>
        <authorList>
            <person name="Goeker M."/>
        </authorList>
    </citation>
    <scope>NUCLEOTIDE SEQUENCE [LARGE SCALE GENOMIC DNA]</scope>
    <source>
        <strain evidence="1 2">DSM 20705</strain>
    </source>
</reference>
<dbReference type="InterPro" id="IPR043129">
    <property type="entry name" value="ATPase_NBD"/>
</dbReference>
<dbReference type="NCBIfam" id="NF040745">
    <property type="entry name" value="accessory_GlmL"/>
    <property type="match status" value="1"/>
</dbReference>
<dbReference type="EMBL" id="QEKV01000003">
    <property type="protein sequence ID" value="PVY94926.1"/>
    <property type="molecule type" value="Genomic_DNA"/>
</dbReference>
<sequence>MKTYKFIDFGSTFTKLTLIDIEKEEIVATAKSYTTVGTDVKYGYEKAINELNEKVGGDYEVVKTLACSSAAGGLKMISIGLVPDLTAEAAKRAALGAGARVIANYAFKLNSSEFEKIAISNADIILLAGGTDGGNTETIIHNAKGLLEHDIKIPIVVAGNKSAEDDIKKIFEGKDNLYFTENVMPKINEINVEPARETIREIFMGNITKAKGMKNVESEISSVAMPTPQSVLKAAEVLSKGTTNEEGVGDLIVVDVGGATTDIHTVGWGDPTKPGVFTVGLEEPFAKRTVEGDLGMRYSSMSVYEASGMRMLRKYLDVSKYNPEEEYLKRYENTSFVSTTPEDIAFDEAMAKICVDLSVKRHAGVVEPVYSTTGVVYSQRGKDLSDVKILIGTGGVIVNSDNFDEILSAASFRPDDLNSLKPRFPDYYVDKRYILSAMGLLTMIDPDMAIRIMKKYILDTKVKNTSMPEEDEPAMI</sequence>
<dbReference type="SUPFAM" id="SSF53067">
    <property type="entry name" value="Actin-like ATPase domain"/>
    <property type="match status" value="1"/>
</dbReference>
<protein>
    <submittedName>
        <fullName evidence="1">Uncharacterized protein (TIGR01319 family)</fullName>
    </submittedName>
</protein>
<accession>A0A2U1E4Q2</accession>
<name>A0A2U1E4Q2_9FIRM</name>
<gene>
    <name evidence="1" type="ORF">C7381_103165</name>
</gene>
<organism evidence="1 2">
    <name type="scientific">Ezakiella coagulans</name>
    <dbReference type="NCBI Taxonomy" id="46507"/>
    <lineage>
        <taxon>Bacteria</taxon>
        <taxon>Bacillati</taxon>
        <taxon>Bacillota</taxon>
        <taxon>Tissierellia</taxon>
        <taxon>Ezakiella</taxon>
    </lineage>
</organism>
<dbReference type="RefSeq" id="WP_116479925.1">
    <property type="nucleotide sequence ID" value="NZ_QEKV01000003.1"/>
</dbReference>
<keyword evidence="2" id="KW-1185">Reference proteome</keyword>
<dbReference type="InterPro" id="IPR006230">
    <property type="entry name" value="MutL"/>
</dbReference>
<dbReference type="NCBIfam" id="TIGR01319">
    <property type="entry name" value="glmL_fam"/>
    <property type="match status" value="1"/>
</dbReference>
<comment type="caution">
    <text evidence="1">The sequence shown here is derived from an EMBL/GenBank/DDBJ whole genome shotgun (WGS) entry which is preliminary data.</text>
</comment>
<dbReference type="Proteomes" id="UP000245793">
    <property type="component" value="Unassembled WGS sequence"/>
</dbReference>
<dbReference type="PIRSF" id="PIRSF004729">
    <property type="entry name" value="MutL"/>
    <property type="match status" value="1"/>
</dbReference>
<dbReference type="Pfam" id="PF13941">
    <property type="entry name" value="MutL"/>
    <property type="match status" value="1"/>
</dbReference>